<feature type="transmembrane region" description="Helical" evidence="6">
    <location>
        <begin position="43"/>
        <end position="63"/>
    </location>
</feature>
<dbReference type="OrthoDB" id="3934549at2759"/>
<protein>
    <recommendedName>
        <fullName evidence="7">Rhodopsin domain-containing protein</fullName>
    </recommendedName>
</protein>
<gene>
    <name evidence="8" type="ORF">EI97DRAFT_504755</name>
</gene>
<keyword evidence="9" id="KW-1185">Reference proteome</keyword>
<keyword evidence="3 6" id="KW-1133">Transmembrane helix</keyword>
<name>A0A6A6J6K5_WESOR</name>
<dbReference type="GO" id="GO:0016020">
    <property type="term" value="C:membrane"/>
    <property type="evidence" value="ECO:0007669"/>
    <property type="project" value="UniProtKB-SubCell"/>
</dbReference>
<sequence>MFAPVDLGPTIRITAFTLTAFSTLVVAVRFYCRLSVVGKLKSYDYIMMASVLCTWGLCVENHYQLLTGSGVRFPPGWKPTGVTTPEINRVLRIAAISWFAYRMTYVITLGLIKISILVFYLSFATSRTFRRLVLLSLAIVSVFTVVTAFLNGFECPYNPSVTLDQRIFFPKYSSRCLKRPVLYFSQAAFNMFSDAAILILPMPSLFRLRMPTPKRASLIAVFSAGLLVPIASGFRIWALYVWATGGQDGRYKGAYMMFWGQVEINTAIVCASAPSLQPIFKRLFRILASYRTHSAFYDYGEGSPPRTELAPPPRRRVQSTFMSTLELPSPTYQVNSPPMSTAAERRVVIVQKTDIGEETRREVRHFASNSTLGDLNEAKVVAKPREILPYG</sequence>
<organism evidence="8 9">
    <name type="scientific">Westerdykella ornata</name>
    <dbReference type="NCBI Taxonomy" id="318751"/>
    <lineage>
        <taxon>Eukaryota</taxon>
        <taxon>Fungi</taxon>
        <taxon>Dikarya</taxon>
        <taxon>Ascomycota</taxon>
        <taxon>Pezizomycotina</taxon>
        <taxon>Dothideomycetes</taxon>
        <taxon>Pleosporomycetidae</taxon>
        <taxon>Pleosporales</taxon>
        <taxon>Sporormiaceae</taxon>
        <taxon>Westerdykella</taxon>
    </lineage>
</organism>
<keyword evidence="4 6" id="KW-0472">Membrane</keyword>
<reference evidence="8" key="1">
    <citation type="journal article" date="2020" name="Stud. Mycol.">
        <title>101 Dothideomycetes genomes: a test case for predicting lifestyles and emergence of pathogens.</title>
        <authorList>
            <person name="Haridas S."/>
            <person name="Albert R."/>
            <person name="Binder M."/>
            <person name="Bloem J."/>
            <person name="Labutti K."/>
            <person name="Salamov A."/>
            <person name="Andreopoulos B."/>
            <person name="Baker S."/>
            <person name="Barry K."/>
            <person name="Bills G."/>
            <person name="Bluhm B."/>
            <person name="Cannon C."/>
            <person name="Castanera R."/>
            <person name="Culley D."/>
            <person name="Daum C."/>
            <person name="Ezra D."/>
            <person name="Gonzalez J."/>
            <person name="Henrissat B."/>
            <person name="Kuo A."/>
            <person name="Liang C."/>
            <person name="Lipzen A."/>
            <person name="Lutzoni F."/>
            <person name="Magnuson J."/>
            <person name="Mondo S."/>
            <person name="Nolan M."/>
            <person name="Ohm R."/>
            <person name="Pangilinan J."/>
            <person name="Park H.-J."/>
            <person name="Ramirez L."/>
            <person name="Alfaro M."/>
            <person name="Sun H."/>
            <person name="Tritt A."/>
            <person name="Yoshinaga Y."/>
            <person name="Zwiers L.-H."/>
            <person name="Turgeon B."/>
            <person name="Goodwin S."/>
            <person name="Spatafora J."/>
            <person name="Crous P."/>
            <person name="Grigoriev I."/>
        </authorList>
    </citation>
    <scope>NUCLEOTIDE SEQUENCE</scope>
    <source>
        <strain evidence="8">CBS 379.55</strain>
    </source>
</reference>
<evidence type="ECO:0000256" key="1">
    <source>
        <dbReference type="ARBA" id="ARBA00004141"/>
    </source>
</evidence>
<evidence type="ECO:0000256" key="5">
    <source>
        <dbReference type="ARBA" id="ARBA00038359"/>
    </source>
</evidence>
<dbReference type="PANTHER" id="PTHR33048:SF123">
    <property type="entry name" value="INTEGRAL MEMBRANE PROTEIN"/>
    <property type="match status" value="1"/>
</dbReference>
<dbReference type="AlphaFoldDB" id="A0A6A6J6K5"/>
<evidence type="ECO:0000256" key="4">
    <source>
        <dbReference type="ARBA" id="ARBA00023136"/>
    </source>
</evidence>
<evidence type="ECO:0000313" key="8">
    <source>
        <dbReference type="EMBL" id="KAF2271773.1"/>
    </source>
</evidence>
<evidence type="ECO:0000256" key="2">
    <source>
        <dbReference type="ARBA" id="ARBA00022692"/>
    </source>
</evidence>
<dbReference type="Pfam" id="PF20684">
    <property type="entry name" value="Fung_rhodopsin"/>
    <property type="match status" value="1"/>
</dbReference>
<feature type="transmembrane region" description="Helical" evidence="6">
    <location>
        <begin position="218"/>
        <end position="242"/>
    </location>
</feature>
<dbReference type="PANTHER" id="PTHR33048">
    <property type="entry name" value="PTH11-LIKE INTEGRAL MEMBRANE PROTEIN (AFU_ORTHOLOGUE AFUA_5G11245)"/>
    <property type="match status" value="1"/>
</dbReference>
<evidence type="ECO:0000256" key="6">
    <source>
        <dbReference type="SAM" id="Phobius"/>
    </source>
</evidence>
<feature type="domain" description="Rhodopsin" evidence="7">
    <location>
        <begin position="28"/>
        <end position="282"/>
    </location>
</feature>
<feature type="transmembrane region" description="Helical" evidence="6">
    <location>
        <begin position="99"/>
        <end position="120"/>
    </location>
</feature>
<dbReference type="GeneID" id="54556022"/>
<feature type="transmembrane region" description="Helical" evidence="6">
    <location>
        <begin position="254"/>
        <end position="276"/>
    </location>
</feature>
<evidence type="ECO:0000259" key="7">
    <source>
        <dbReference type="Pfam" id="PF20684"/>
    </source>
</evidence>
<feature type="transmembrane region" description="Helical" evidence="6">
    <location>
        <begin position="187"/>
        <end position="206"/>
    </location>
</feature>
<dbReference type="InterPro" id="IPR052337">
    <property type="entry name" value="SAT4-like"/>
</dbReference>
<evidence type="ECO:0000256" key="3">
    <source>
        <dbReference type="ARBA" id="ARBA00022989"/>
    </source>
</evidence>
<dbReference type="InterPro" id="IPR049326">
    <property type="entry name" value="Rhodopsin_dom_fungi"/>
</dbReference>
<feature type="transmembrane region" description="Helical" evidence="6">
    <location>
        <begin position="132"/>
        <end position="153"/>
    </location>
</feature>
<feature type="transmembrane region" description="Helical" evidence="6">
    <location>
        <begin position="12"/>
        <end position="31"/>
    </location>
</feature>
<accession>A0A6A6J6K5</accession>
<dbReference type="EMBL" id="ML986533">
    <property type="protein sequence ID" value="KAF2271773.1"/>
    <property type="molecule type" value="Genomic_DNA"/>
</dbReference>
<comment type="subcellular location">
    <subcellularLocation>
        <location evidence="1">Membrane</location>
        <topology evidence="1">Multi-pass membrane protein</topology>
    </subcellularLocation>
</comment>
<dbReference type="Proteomes" id="UP000800097">
    <property type="component" value="Unassembled WGS sequence"/>
</dbReference>
<keyword evidence="2 6" id="KW-0812">Transmembrane</keyword>
<dbReference type="RefSeq" id="XP_033649312.1">
    <property type="nucleotide sequence ID" value="XM_033802847.1"/>
</dbReference>
<evidence type="ECO:0000313" key="9">
    <source>
        <dbReference type="Proteomes" id="UP000800097"/>
    </source>
</evidence>
<comment type="similarity">
    <text evidence="5">Belongs to the SAT4 family.</text>
</comment>
<proteinExistence type="inferred from homology"/>